<evidence type="ECO:0000313" key="11">
    <source>
        <dbReference type="Proteomes" id="UP000280307"/>
    </source>
</evidence>
<reference evidence="10 11" key="1">
    <citation type="submission" date="2018-12" db="EMBL/GenBank/DDBJ databases">
        <title>Genome Sequence of Candidatus Viridilinea halotolerans isolated from saline sulfide-rich spring.</title>
        <authorList>
            <person name="Grouzdev D.S."/>
            <person name="Burganskaya E.I."/>
            <person name="Krutkina M.S."/>
            <person name="Sukhacheva M.V."/>
            <person name="Gorlenko V.M."/>
        </authorList>
    </citation>
    <scope>NUCLEOTIDE SEQUENCE [LARGE SCALE GENOMIC DNA]</scope>
    <source>
        <strain evidence="10">Chok-6</strain>
    </source>
</reference>
<feature type="transmembrane region" description="Helical" evidence="8">
    <location>
        <begin position="368"/>
        <end position="388"/>
    </location>
</feature>
<feature type="transmembrane region" description="Helical" evidence="8">
    <location>
        <begin position="394"/>
        <end position="412"/>
    </location>
</feature>
<dbReference type="GO" id="GO:0005886">
    <property type="term" value="C:plasma membrane"/>
    <property type="evidence" value="ECO:0007669"/>
    <property type="project" value="UniProtKB-SubCell"/>
</dbReference>
<keyword evidence="7 8" id="KW-0472">Membrane</keyword>
<feature type="transmembrane region" description="Helical" evidence="8">
    <location>
        <begin position="460"/>
        <end position="480"/>
    </location>
</feature>
<feature type="transmembrane region" description="Helical" evidence="8">
    <location>
        <begin position="520"/>
        <end position="544"/>
    </location>
</feature>
<dbReference type="GO" id="GO:0006813">
    <property type="term" value="P:potassium ion transport"/>
    <property type="evidence" value="ECO:0007669"/>
    <property type="project" value="InterPro"/>
</dbReference>
<feature type="transmembrane region" description="Helical" evidence="8">
    <location>
        <begin position="31"/>
        <end position="50"/>
    </location>
</feature>
<feature type="transmembrane region" description="Helical" evidence="8">
    <location>
        <begin position="6"/>
        <end position="24"/>
    </location>
</feature>
<dbReference type="Gene3D" id="3.30.70.1450">
    <property type="entry name" value="Regulator of K+ conductance, C-terminal domain"/>
    <property type="match status" value="1"/>
</dbReference>
<dbReference type="Proteomes" id="UP000280307">
    <property type="component" value="Unassembled WGS sequence"/>
</dbReference>
<dbReference type="GO" id="GO:0008324">
    <property type="term" value="F:monoatomic cation transmembrane transporter activity"/>
    <property type="evidence" value="ECO:0007669"/>
    <property type="project" value="InterPro"/>
</dbReference>
<dbReference type="InterPro" id="IPR006037">
    <property type="entry name" value="RCK_C"/>
</dbReference>
<gene>
    <name evidence="10" type="ORF">EI684_08820</name>
</gene>
<organism evidence="10 11">
    <name type="scientific">Candidatus Viridilinea halotolerans</name>
    <dbReference type="NCBI Taxonomy" id="2491704"/>
    <lineage>
        <taxon>Bacteria</taxon>
        <taxon>Bacillati</taxon>
        <taxon>Chloroflexota</taxon>
        <taxon>Chloroflexia</taxon>
        <taxon>Chloroflexales</taxon>
        <taxon>Chloroflexineae</taxon>
        <taxon>Oscillochloridaceae</taxon>
        <taxon>Candidatus Viridilinea</taxon>
    </lineage>
</organism>
<evidence type="ECO:0000256" key="2">
    <source>
        <dbReference type="ARBA" id="ARBA00009854"/>
    </source>
</evidence>
<comment type="caution">
    <text evidence="10">The sequence shown here is derived from an EMBL/GenBank/DDBJ whole genome shotgun (WGS) entry which is preliminary data.</text>
</comment>
<keyword evidence="4" id="KW-1003">Cell membrane</keyword>
<evidence type="ECO:0000256" key="5">
    <source>
        <dbReference type="ARBA" id="ARBA00022692"/>
    </source>
</evidence>
<keyword evidence="3" id="KW-0813">Transport</keyword>
<dbReference type="InterPro" id="IPR050144">
    <property type="entry name" value="AAE_transporter"/>
</dbReference>
<dbReference type="AlphaFoldDB" id="A0A426U1U7"/>
<dbReference type="SUPFAM" id="SSF116726">
    <property type="entry name" value="TrkA C-terminal domain-like"/>
    <property type="match status" value="1"/>
</dbReference>
<name>A0A426U1U7_9CHLR</name>
<feature type="transmembrane region" description="Helical" evidence="8">
    <location>
        <begin position="155"/>
        <end position="176"/>
    </location>
</feature>
<dbReference type="InterPro" id="IPR036721">
    <property type="entry name" value="RCK_C_sf"/>
</dbReference>
<dbReference type="PANTHER" id="PTHR30445">
    <property type="entry name" value="K(+)_H(+) ANTIPORTER SUBUNIT KHTT"/>
    <property type="match status" value="1"/>
</dbReference>
<evidence type="ECO:0000313" key="10">
    <source>
        <dbReference type="EMBL" id="RRR73367.1"/>
    </source>
</evidence>
<keyword evidence="5 8" id="KW-0812">Transmembrane</keyword>
<keyword evidence="6 8" id="KW-1133">Transmembrane helix</keyword>
<comment type="subcellular location">
    <subcellularLocation>
        <location evidence="1">Cell membrane</location>
        <topology evidence="1">Multi-pass membrane protein</topology>
    </subcellularLocation>
</comment>
<proteinExistence type="inferred from homology"/>
<evidence type="ECO:0000256" key="3">
    <source>
        <dbReference type="ARBA" id="ARBA00022448"/>
    </source>
</evidence>
<evidence type="ECO:0000256" key="8">
    <source>
        <dbReference type="SAM" id="Phobius"/>
    </source>
</evidence>
<dbReference type="Pfam" id="PF02080">
    <property type="entry name" value="TrkA_C"/>
    <property type="match status" value="1"/>
</dbReference>
<evidence type="ECO:0000256" key="4">
    <source>
        <dbReference type="ARBA" id="ARBA00022475"/>
    </source>
</evidence>
<feature type="transmembrane region" description="Helical" evidence="8">
    <location>
        <begin position="91"/>
        <end position="111"/>
    </location>
</feature>
<evidence type="ECO:0000256" key="7">
    <source>
        <dbReference type="ARBA" id="ARBA00023136"/>
    </source>
</evidence>
<dbReference type="Pfam" id="PF06826">
    <property type="entry name" value="Asp-Al_Ex"/>
    <property type="match status" value="2"/>
</dbReference>
<feature type="transmembrane region" description="Helical" evidence="8">
    <location>
        <begin position="56"/>
        <end position="79"/>
    </location>
</feature>
<feature type="transmembrane region" description="Helical" evidence="8">
    <location>
        <begin position="487"/>
        <end position="508"/>
    </location>
</feature>
<dbReference type="PANTHER" id="PTHR30445:SF3">
    <property type="entry name" value="TRANSPORT PROTEIN YIDE-RELATED"/>
    <property type="match status" value="1"/>
</dbReference>
<sequence length="545" mass="58541">MIDLLIANPLLLLFVVAAIGYLFGRIKLAGISLGVAAVLFVGLAFGALHPDLRIPQIVYLLGLVLSVYTIGLSSGPSFFASFQRKGLRDNILVLGVIMLAALGAVAAHRLLGLTPAMTAGMFAGSLTNTPALAGVIEQLKNGTGSVSSALLAEPVVGYSVTYPMGVLGMILTAYLLQRFWKVDYAQEARALAAQGGGYEHLVNRTICVTRPEMDGRNLGELMRTFRWRVLFGRLQHNGEVELATSASYLRHNDLLSAVGTEEELARVMAQIGEEAPDHLALDRHTIDFRRVFVSNKEIAGKRLRELDLPRTHGAIITRLRRGDGELLPNGDTVIELGDMVRIVTRRENMDAVSKFFGDSYRRLSEIDVVSLSLGLALGLLLGMVPIPLPGGMSFALGFAGGPLLVALILGWLERTGPIVWSLPYSANLTIRQLGLTLFLAGIGINSGHSFVTTFAQSGGLAIFFAGTLMTCTAALTLLVVAHKFLKIPMGICLGMLAGMQTQAAVLAFANDQTRNDMPTIGYTTVYPMATIGKIVLAQVLLLWLT</sequence>
<protein>
    <submittedName>
        <fullName evidence="10">Transporter</fullName>
    </submittedName>
</protein>
<evidence type="ECO:0000256" key="6">
    <source>
        <dbReference type="ARBA" id="ARBA00022989"/>
    </source>
</evidence>
<dbReference type="EMBL" id="RSAS01000344">
    <property type="protein sequence ID" value="RRR73367.1"/>
    <property type="molecule type" value="Genomic_DNA"/>
</dbReference>
<feature type="transmembrane region" description="Helical" evidence="8">
    <location>
        <begin position="433"/>
        <end position="454"/>
    </location>
</feature>
<feature type="domain" description="RCK C-terminal" evidence="9">
    <location>
        <begin position="274"/>
        <end position="358"/>
    </location>
</feature>
<evidence type="ECO:0000256" key="1">
    <source>
        <dbReference type="ARBA" id="ARBA00004651"/>
    </source>
</evidence>
<comment type="similarity">
    <text evidence="2">Belongs to the AAE transporter (TC 2.A.81) family.</text>
</comment>
<dbReference type="NCBIfam" id="TIGR01625">
    <property type="entry name" value="YidE_YbjL_dupl"/>
    <property type="match status" value="2"/>
</dbReference>
<accession>A0A426U1U7</accession>
<evidence type="ECO:0000259" key="9">
    <source>
        <dbReference type="PROSITE" id="PS51202"/>
    </source>
</evidence>
<dbReference type="InterPro" id="IPR006512">
    <property type="entry name" value="YidE_YbjL"/>
</dbReference>
<dbReference type="PROSITE" id="PS51202">
    <property type="entry name" value="RCK_C"/>
    <property type="match status" value="1"/>
</dbReference>